<evidence type="ECO:0008006" key="6">
    <source>
        <dbReference type="Google" id="ProtNLM"/>
    </source>
</evidence>
<feature type="region of interest" description="Disordered" evidence="3">
    <location>
        <begin position="600"/>
        <end position="674"/>
    </location>
</feature>
<evidence type="ECO:0000313" key="5">
    <source>
        <dbReference type="Proteomes" id="UP000501452"/>
    </source>
</evidence>
<dbReference type="InterPro" id="IPR011049">
    <property type="entry name" value="Serralysin-like_metalloprot_C"/>
</dbReference>
<dbReference type="GO" id="GO:0005509">
    <property type="term" value="F:calcium ion binding"/>
    <property type="evidence" value="ECO:0007669"/>
    <property type="project" value="InterPro"/>
</dbReference>
<keyword evidence="5" id="KW-1185">Reference proteome</keyword>
<feature type="region of interest" description="Disordered" evidence="3">
    <location>
        <begin position="493"/>
        <end position="555"/>
    </location>
</feature>
<organism evidence="4 5">
    <name type="scientific">Rubrobacter tropicus</name>
    <dbReference type="NCBI Taxonomy" id="2653851"/>
    <lineage>
        <taxon>Bacteria</taxon>
        <taxon>Bacillati</taxon>
        <taxon>Actinomycetota</taxon>
        <taxon>Rubrobacteria</taxon>
        <taxon>Rubrobacterales</taxon>
        <taxon>Rubrobacteraceae</taxon>
        <taxon>Rubrobacter</taxon>
    </lineage>
</organism>
<dbReference type="EMBL" id="CP045119">
    <property type="protein sequence ID" value="QIN83175.1"/>
    <property type="molecule type" value="Genomic_DNA"/>
</dbReference>
<evidence type="ECO:0000256" key="2">
    <source>
        <dbReference type="ARBA" id="ARBA00022525"/>
    </source>
</evidence>
<dbReference type="Gene3D" id="2.150.10.10">
    <property type="entry name" value="Serralysin-like metalloprotease, C-terminal"/>
    <property type="match status" value="2"/>
</dbReference>
<keyword evidence="2" id="KW-0964">Secreted</keyword>
<sequence>MQRQPKPRRQAAAWIFSVLLALAMLGGFGRLGDISAFAVPTDVGFRDFSFGTAVGSPTGNKAQSKLWFNDGTWWGSLFDPSANDYHIYRFDKANHSWTGTGTLIDRRNNSKADTLWDGNKLYVASAVVSATGTDQSAKVLRYSYDESAQTYTLDTGFPVTVGSGPMEAITLDKDTTGKLWVTFTQGGRVLVNRSQGSDTSWGQPFVPPVAGTNVDPDDISAVAAYDLRTAAPKMGLMWSNQLDDKVYFTAHTDGAADDAWQPTRTVIEGPKSADDHISLKSLQTDPEGRIFTVHKTSFGDTGTPDPNAPLILLTVLRQDGSFTRHVFGRVADDHTRPALITDEENHNLYVFATAPVSPGGTIYYKKTSLDAPNFPEGRGTPFIKSSTDTSINNVTSTKQNATSASGILMLASDDASNFYLHNTIDIEADTAPPTINLQTPPEGATYALNQTVNTAYTCADAGSGVQSCTGTAPNGAAIDTASPGQKNFTVTATDNAGNTSSTSHAYTVEDAPPAAQCSDGIDNDGDGKIDFGTGPSNDPGCQSATDNDEADAPTPKCTINGTAANNTINGTSRNDVICGFGGDDTLKGLGGNDTLLGHGGNDTLQGGSGNDTNRGSIGADTVAGGAGADRLFGDEDNDKLNSKDTVSGNDEVNGGTGTDRCTTDATEASITGCP</sequence>
<dbReference type="AlphaFoldDB" id="A0A6G8Q9L7"/>
<dbReference type="InterPro" id="IPR050557">
    <property type="entry name" value="RTX_toxin/Mannuronan_C5-epim"/>
</dbReference>
<dbReference type="Proteomes" id="UP000501452">
    <property type="component" value="Chromosome"/>
</dbReference>
<dbReference type="InterPro" id="IPR018511">
    <property type="entry name" value="Hemolysin-typ_Ca-bd_CS"/>
</dbReference>
<evidence type="ECO:0000313" key="4">
    <source>
        <dbReference type="EMBL" id="QIN83175.1"/>
    </source>
</evidence>
<evidence type="ECO:0000256" key="1">
    <source>
        <dbReference type="ARBA" id="ARBA00004613"/>
    </source>
</evidence>
<accession>A0A6G8Q9L7</accession>
<feature type="compositionally biased region" description="Polar residues" evidence="3">
    <location>
        <begin position="493"/>
        <end position="505"/>
    </location>
</feature>
<reference evidence="4 5" key="1">
    <citation type="submission" date="2019-10" db="EMBL/GenBank/DDBJ databases">
        <title>Rubrobacter sp nov SCSIO 52090 isolated from a deep-sea sediment in the South China Sea.</title>
        <authorList>
            <person name="Chen R.W."/>
        </authorList>
    </citation>
    <scope>NUCLEOTIDE SEQUENCE [LARGE SCALE GENOMIC DNA]</scope>
    <source>
        <strain evidence="4 5">SCSIO 52909</strain>
    </source>
</reference>
<evidence type="ECO:0000256" key="3">
    <source>
        <dbReference type="SAM" id="MobiDB-lite"/>
    </source>
</evidence>
<dbReference type="InterPro" id="IPR001343">
    <property type="entry name" value="Hemolysn_Ca-bd"/>
</dbReference>
<feature type="compositionally biased region" description="Polar residues" evidence="3">
    <location>
        <begin position="602"/>
        <end position="615"/>
    </location>
</feature>
<dbReference type="PRINTS" id="PR00313">
    <property type="entry name" value="CABNDNGRPT"/>
</dbReference>
<dbReference type="PANTHER" id="PTHR38340:SF1">
    <property type="entry name" value="S-LAYER PROTEIN"/>
    <property type="match status" value="1"/>
</dbReference>
<dbReference type="KEGG" id="rub:GBA63_11375"/>
<dbReference type="Pfam" id="PF00353">
    <property type="entry name" value="HemolysinCabind"/>
    <property type="match status" value="3"/>
</dbReference>
<dbReference type="PANTHER" id="PTHR38340">
    <property type="entry name" value="S-LAYER PROTEIN"/>
    <property type="match status" value="1"/>
</dbReference>
<comment type="subcellular location">
    <subcellularLocation>
        <location evidence="1">Secreted</location>
    </subcellularLocation>
</comment>
<dbReference type="SUPFAM" id="SSF51120">
    <property type="entry name" value="beta-Roll"/>
    <property type="match status" value="1"/>
</dbReference>
<protein>
    <recommendedName>
        <fullName evidence="6">Calcium-binding protein</fullName>
    </recommendedName>
</protein>
<name>A0A6G8Q9L7_9ACTN</name>
<feature type="compositionally biased region" description="Polar residues" evidence="3">
    <location>
        <begin position="534"/>
        <end position="545"/>
    </location>
</feature>
<dbReference type="RefSeq" id="WP_166176214.1">
    <property type="nucleotide sequence ID" value="NZ_CP045119.1"/>
</dbReference>
<gene>
    <name evidence="4" type="ORF">GBA63_11375</name>
</gene>
<proteinExistence type="predicted"/>
<dbReference type="GO" id="GO:0005576">
    <property type="term" value="C:extracellular region"/>
    <property type="evidence" value="ECO:0007669"/>
    <property type="project" value="UniProtKB-SubCell"/>
</dbReference>
<dbReference type="PROSITE" id="PS00330">
    <property type="entry name" value="HEMOLYSIN_CALCIUM"/>
    <property type="match status" value="1"/>
</dbReference>
<feature type="compositionally biased region" description="Polar residues" evidence="3">
    <location>
        <begin position="659"/>
        <end position="674"/>
    </location>
</feature>